<gene>
    <name evidence="1" type="ORF">GEV33_008194</name>
</gene>
<dbReference type="EMBL" id="JABDTM020024135">
    <property type="protein sequence ID" value="KAH0814597.1"/>
    <property type="molecule type" value="Genomic_DNA"/>
</dbReference>
<dbReference type="GO" id="GO:0071897">
    <property type="term" value="P:DNA biosynthetic process"/>
    <property type="evidence" value="ECO:0007669"/>
    <property type="project" value="UniProtKB-ARBA"/>
</dbReference>
<reference evidence="1" key="2">
    <citation type="submission" date="2021-08" db="EMBL/GenBank/DDBJ databases">
        <authorList>
            <person name="Eriksson T."/>
        </authorList>
    </citation>
    <scope>NUCLEOTIDE SEQUENCE</scope>
    <source>
        <strain evidence="1">Stoneville</strain>
        <tissue evidence="1">Whole head</tissue>
    </source>
</reference>
<organism evidence="1 2">
    <name type="scientific">Tenebrio molitor</name>
    <name type="common">Yellow mealworm beetle</name>
    <dbReference type="NCBI Taxonomy" id="7067"/>
    <lineage>
        <taxon>Eukaryota</taxon>
        <taxon>Metazoa</taxon>
        <taxon>Ecdysozoa</taxon>
        <taxon>Arthropoda</taxon>
        <taxon>Hexapoda</taxon>
        <taxon>Insecta</taxon>
        <taxon>Pterygota</taxon>
        <taxon>Neoptera</taxon>
        <taxon>Endopterygota</taxon>
        <taxon>Coleoptera</taxon>
        <taxon>Polyphaga</taxon>
        <taxon>Cucujiformia</taxon>
        <taxon>Tenebrionidae</taxon>
        <taxon>Tenebrio</taxon>
    </lineage>
</organism>
<sequence>MYDIGKKRSERHEYYNFGTERFEIAIEVLHIWFTRASWVKSGIREEKRDWKRIRKEPRPRERTGVSQWVIRAETPSAAEKKTFRQLSGNEKKSQPRLTVTNRRTNGVVRDVPMFVVDNHSQDFELLIGRPFTESPNIYVVKTQEKQNFYDKDLFFQLLQVSEPVHKSSTINENDIDLAPGINKVLVRSELMNGTITSNLSEQERSSMTGDQCIARGIPSGQVTPEVPNAVTDLSQSNRRRLERLLLKYHDCFVESNAELRNANVEMEIVLTDSTPVFYRPYRLSFHERETVRNIVDIIEKQYHRTYNRMCVDYRKLNSVTRKDPYSLPRIEDQLERLYWPYKLISRHWIWPRAITS</sequence>
<name>A0A8J6LBQ4_TENMO</name>
<reference evidence="1" key="1">
    <citation type="journal article" date="2020" name="J Insects Food Feed">
        <title>The yellow mealworm (Tenebrio molitor) genome: a resource for the emerging insects as food and feed industry.</title>
        <authorList>
            <person name="Eriksson T."/>
            <person name="Andere A."/>
            <person name="Kelstrup H."/>
            <person name="Emery V."/>
            <person name="Picard C."/>
        </authorList>
    </citation>
    <scope>NUCLEOTIDE SEQUENCE</scope>
    <source>
        <strain evidence="1">Stoneville</strain>
        <tissue evidence="1">Whole head</tissue>
    </source>
</reference>
<dbReference type="Proteomes" id="UP000719412">
    <property type="component" value="Unassembled WGS sequence"/>
</dbReference>
<evidence type="ECO:0000313" key="2">
    <source>
        <dbReference type="Proteomes" id="UP000719412"/>
    </source>
</evidence>
<dbReference type="InterPro" id="IPR043128">
    <property type="entry name" value="Rev_trsase/Diguanyl_cyclase"/>
</dbReference>
<comment type="caution">
    <text evidence="1">The sequence shown here is derived from an EMBL/GenBank/DDBJ whole genome shotgun (WGS) entry which is preliminary data.</text>
</comment>
<dbReference type="InterPro" id="IPR043502">
    <property type="entry name" value="DNA/RNA_pol_sf"/>
</dbReference>
<dbReference type="PANTHER" id="PTHR24559:SF444">
    <property type="entry name" value="REVERSE TRANSCRIPTASE DOMAIN-CONTAINING PROTEIN"/>
    <property type="match status" value="1"/>
</dbReference>
<dbReference type="InterPro" id="IPR053134">
    <property type="entry name" value="RNA-dir_DNA_polymerase"/>
</dbReference>
<dbReference type="Gene3D" id="3.10.10.10">
    <property type="entry name" value="HIV Type 1 Reverse Transcriptase, subunit A, domain 1"/>
    <property type="match status" value="1"/>
</dbReference>
<accession>A0A8J6LBQ4</accession>
<dbReference type="SUPFAM" id="SSF56672">
    <property type="entry name" value="DNA/RNA polymerases"/>
    <property type="match status" value="1"/>
</dbReference>
<dbReference type="AlphaFoldDB" id="A0A8J6LBQ4"/>
<proteinExistence type="predicted"/>
<keyword evidence="2" id="KW-1185">Reference proteome</keyword>
<protein>
    <submittedName>
        <fullName evidence="1">Uncharacterized protein</fullName>
    </submittedName>
</protein>
<dbReference type="Gene3D" id="3.30.70.270">
    <property type="match status" value="1"/>
</dbReference>
<evidence type="ECO:0000313" key="1">
    <source>
        <dbReference type="EMBL" id="KAH0814597.1"/>
    </source>
</evidence>
<dbReference type="PANTHER" id="PTHR24559">
    <property type="entry name" value="TRANSPOSON TY3-I GAG-POL POLYPROTEIN"/>
    <property type="match status" value="1"/>
</dbReference>